<organism evidence="2 3">
    <name type="scientific">Lactiplantibacillus fabifermentans T30PCM01</name>
    <dbReference type="NCBI Taxonomy" id="1400520"/>
    <lineage>
        <taxon>Bacteria</taxon>
        <taxon>Bacillati</taxon>
        <taxon>Bacillota</taxon>
        <taxon>Bacilli</taxon>
        <taxon>Lactobacillales</taxon>
        <taxon>Lactobacillaceae</taxon>
        <taxon>Lactiplantibacillus</taxon>
    </lineage>
</organism>
<dbReference type="Pfam" id="PF14534">
    <property type="entry name" value="DUF4440"/>
    <property type="match status" value="1"/>
</dbReference>
<name>W6T3U9_9LACO</name>
<comment type="caution">
    <text evidence="2">The sequence shown here is derived from an EMBL/GenBank/DDBJ whole genome shotgun (WGS) entry which is preliminary data.</text>
</comment>
<protein>
    <recommendedName>
        <fullName evidence="1">DUF4440 domain-containing protein</fullName>
    </recommendedName>
</protein>
<accession>W6T3U9</accession>
<dbReference type="HOGENOM" id="CLU_142052_0_0_9"/>
<dbReference type="PATRIC" id="fig|1400520.3.peg.3306"/>
<dbReference type="SUPFAM" id="SSF54427">
    <property type="entry name" value="NTF2-like"/>
    <property type="match status" value="1"/>
</dbReference>
<gene>
    <name evidence="2" type="ORF">LFAB_16815</name>
</gene>
<dbReference type="AlphaFoldDB" id="W6T3U9"/>
<dbReference type="Gene3D" id="3.10.450.50">
    <property type="match status" value="1"/>
</dbReference>
<evidence type="ECO:0000313" key="3">
    <source>
        <dbReference type="Proteomes" id="UP000019247"/>
    </source>
</evidence>
<dbReference type="eggNOG" id="ENOG5030IF1">
    <property type="taxonomic scope" value="Bacteria"/>
</dbReference>
<dbReference type="STRING" id="1400520.LFAB_16815"/>
<dbReference type="InterPro" id="IPR027843">
    <property type="entry name" value="DUF4440"/>
</dbReference>
<feature type="domain" description="DUF4440" evidence="1">
    <location>
        <begin position="11"/>
        <end position="116"/>
    </location>
</feature>
<dbReference type="EMBL" id="AWWK01000094">
    <property type="protein sequence ID" value="ETY72542.1"/>
    <property type="molecule type" value="Genomic_DNA"/>
</dbReference>
<sequence>MNMNDEINAVKKVCRQQVTGMVTKDLELLDAIIAPTAVFEHITGAQQSKLAWIQQISNGRMTYFGSEELQLTVVVTGPAATATMTNRLDARIYGFRNQWPLTSVISLTKTHGQWQIVKAKANLAREAAHD</sequence>
<dbReference type="InterPro" id="IPR032710">
    <property type="entry name" value="NTF2-like_dom_sf"/>
</dbReference>
<evidence type="ECO:0000259" key="1">
    <source>
        <dbReference type="Pfam" id="PF14534"/>
    </source>
</evidence>
<reference evidence="2 3" key="1">
    <citation type="journal article" date="2014" name="Genome Announc.">
        <title>Genome Sequence of Lactobacillus fabifermentans Strain T30PCM01, Isolated from Fermenting Grape Marc.</title>
        <authorList>
            <person name="Treu L."/>
            <person name="Vendramin V."/>
            <person name="Bovo B."/>
            <person name="Giacomini A."/>
            <person name="Corich V."/>
            <person name="Campanaro S."/>
        </authorList>
    </citation>
    <scope>NUCLEOTIDE SEQUENCE [LARGE SCALE GENOMIC DNA]</scope>
    <source>
        <strain evidence="2 3">T30PCM01</strain>
    </source>
</reference>
<dbReference type="Proteomes" id="UP000019247">
    <property type="component" value="Unassembled WGS sequence"/>
</dbReference>
<evidence type="ECO:0000313" key="2">
    <source>
        <dbReference type="EMBL" id="ETY72542.1"/>
    </source>
</evidence>
<proteinExistence type="predicted"/>